<dbReference type="AlphaFoldDB" id="A0A381LEK8"/>
<keyword evidence="1" id="KW-0732">Signal</keyword>
<reference evidence="2" key="1">
    <citation type="submission" date="2018-07" db="EMBL/GenBank/DDBJ databases">
        <authorList>
            <person name="Quirk P.G."/>
            <person name="Krulwich T.A."/>
        </authorList>
    </citation>
    <scope>NUCLEOTIDE SEQUENCE</scope>
    <source>
        <strain evidence="2">96224</strain>
    </source>
</reference>
<protein>
    <submittedName>
        <fullName evidence="2">BgtE-20007</fullName>
    </submittedName>
</protein>
<gene>
    <name evidence="2" type="ORF">BGT96224V2_LOCUS5489</name>
</gene>
<evidence type="ECO:0000313" key="2">
    <source>
        <dbReference type="EMBL" id="SUZ12323.1"/>
    </source>
</evidence>
<sequence>MKYITFASIMAMLSIFTHAFAEDYYVCNGKRIPYDTIKLNVALCHKIVFGSGDRFFIRPSRDKTSTANFGYIFDYDTYNESWIVAEFDSSKKIISVQATISGEVYSCHAETIEQ</sequence>
<feature type="signal peptide" evidence="1">
    <location>
        <begin position="1"/>
        <end position="21"/>
    </location>
</feature>
<dbReference type="EMBL" id="UIGY01000167">
    <property type="protein sequence ID" value="SUZ12323.1"/>
    <property type="molecule type" value="Genomic_DNA"/>
</dbReference>
<proteinExistence type="predicted"/>
<organism evidence="2">
    <name type="scientific">Blumeria graminis f. sp. tritici 96224</name>
    <dbReference type="NCBI Taxonomy" id="1268274"/>
    <lineage>
        <taxon>Eukaryota</taxon>
        <taxon>Fungi</taxon>
        <taxon>Dikarya</taxon>
        <taxon>Ascomycota</taxon>
        <taxon>Pezizomycotina</taxon>
        <taxon>Leotiomycetes</taxon>
        <taxon>Erysiphales</taxon>
        <taxon>Erysiphaceae</taxon>
        <taxon>Blumeria</taxon>
    </lineage>
</organism>
<evidence type="ECO:0000256" key="1">
    <source>
        <dbReference type="SAM" id="SignalP"/>
    </source>
</evidence>
<name>A0A381LEK8_BLUGR</name>
<accession>A0A381LEK8</accession>
<feature type="chain" id="PRO_5016681702" evidence="1">
    <location>
        <begin position="22"/>
        <end position="114"/>
    </location>
</feature>